<dbReference type="InterPro" id="IPR007627">
    <property type="entry name" value="RNA_pol_sigma70_r2"/>
</dbReference>
<keyword evidence="6" id="KW-0346">Stress response</keyword>
<protein>
    <recommendedName>
        <fullName evidence="6">RNA polymerase sigma factor SigI</fullName>
    </recommendedName>
</protein>
<evidence type="ECO:0000256" key="3">
    <source>
        <dbReference type="ARBA" id="ARBA00023082"/>
    </source>
</evidence>
<evidence type="ECO:0000256" key="5">
    <source>
        <dbReference type="ARBA" id="ARBA00023163"/>
    </source>
</evidence>
<evidence type="ECO:0000256" key="6">
    <source>
        <dbReference type="HAMAP-Rule" id="MF_02064"/>
    </source>
</evidence>
<feature type="coiled-coil region" evidence="7">
    <location>
        <begin position="92"/>
        <end position="119"/>
    </location>
</feature>
<organism evidence="9 10">
    <name type="scientific">Clostridium rhizosphaerae</name>
    <dbReference type="NCBI Taxonomy" id="2803861"/>
    <lineage>
        <taxon>Bacteria</taxon>
        <taxon>Bacillati</taxon>
        <taxon>Bacillota</taxon>
        <taxon>Clostridia</taxon>
        <taxon>Eubacteriales</taxon>
        <taxon>Clostridiaceae</taxon>
        <taxon>Clostridium</taxon>
    </lineage>
</organism>
<dbReference type="Proteomes" id="UP000632377">
    <property type="component" value="Unassembled WGS sequence"/>
</dbReference>
<comment type="function">
    <text evidence="6">Sigma factors are initiation factors that promote the attachment of RNA polymerase to specific initiation sites and are then released.</text>
</comment>
<dbReference type="PIRSF" id="PIRSF038953">
    <property type="entry name" value="SigI"/>
    <property type="match status" value="1"/>
</dbReference>
<evidence type="ECO:0000313" key="9">
    <source>
        <dbReference type="EMBL" id="MBL4935701.1"/>
    </source>
</evidence>
<dbReference type="HAMAP" id="MF_02064">
    <property type="entry name" value="Sigma70_SigI"/>
    <property type="match status" value="1"/>
</dbReference>
<dbReference type="SUPFAM" id="SSF88946">
    <property type="entry name" value="Sigma2 domain of RNA polymerase sigma factors"/>
    <property type="match status" value="1"/>
</dbReference>
<dbReference type="Gene3D" id="1.10.1740.10">
    <property type="match status" value="1"/>
</dbReference>
<feature type="domain" description="RNA polymerase sigma-70 region 2" evidence="8">
    <location>
        <begin position="15"/>
        <end position="83"/>
    </location>
</feature>
<dbReference type="NCBIfam" id="TIGR02937">
    <property type="entry name" value="sigma70-ECF"/>
    <property type="match status" value="1"/>
</dbReference>
<keyword evidence="2 6" id="KW-0805">Transcription regulation</keyword>
<keyword evidence="1 6" id="KW-0963">Cytoplasm</keyword>
<comment type="subunit">
    <text evidence="6">Interacts with RsgI.</text>
</comment>
<sequence length="228" mass="27016">MDTEMLSLENRDKFIEENKAFIYNVTYKVCKRNLSLENDDELSISLIAFNNACNTYKNDKGNFYSYAKVIIRNALIDYFRKMSKTPYVVFNNEDETLEYIDYKNSIDNYEIENENKRRAEEIASFSKELINYKLDFNIMVKSSPSHKDTRDTLLNIAFTCSKEDGIVNYIKQKKLLPIKEIMLLTSSSRKLLEKWRRYILILILILSNDEYPYLKSYLNIKVGDDNEK</sequence>
<dbReference type="InterPro" id="IPR014244">
    <property type="entry name" value="RNA_pol_sigma-I"/>
</dbReference>
<name>A0ABS1T8M7_9CLOT</name>
<comment type="caution">
    <text evidence="9">The sequence shown here is derived from an EMBL/GenBank/DDBJ whole genome shotgun (WGS) entry which is preliminary data.</text>
</comment>
<feature type="short sequence motif" description="Polymerase core binding" evidence="6">
    <location>
        <begin position="40"/>
        <end position="53"/>
    </location>
</feature>
<dbReference type="Pfam" id="PF04542">
    <property type="entry name" value="Sigma70_r2"/>
    <property type="match status" value="1"/>
</dbReference>
<dbReference type="RefSeq" id="WP_202748294.1">
    <property type="nucleotide sequence ID" value="NZ_JAESWC010000002.1"/>
</dbReference>
<gene>
    <name evidence="6" type="primary">sigI</name>
    <name evidence="9" type="ORF">JK636_08015</name>
</gene>
<accession>A0ABS1T8M7</accession>
<evidence type="ECO:0000256" key="1">
    <source>
        <dbReference type="ARBA" id="ARBA00022490"/>
    </source>
</evidence>
<evidence type="ECO:0000256" key="2">
    <source>
        <dbReference type="ARBA" id="ARBA00023015"/>
    </source>
</evidence>
<reference evidence="9 10" key="1">
    <citation type="submission" date="2021-01" db="EMBL/GenBank/DDBJ databases">
        <title>Genome public.</title>
        <authorList>
            <person name="Liu C."/>
            <person name="Sun Q."/>
        </authorList>
    </citation>
    <scope>NUCLEOTIDE SEQUENCE [LARGE SCALE GENOMIC DNA]</scope>
    <source>
        <strain evidence="9 10">YIM B02515</strain>
    </source>
</reference>
<keyword evidence="10" id="KW-1185">Reference proteome</keyword>
<evidence type="ECO:0000256" key="7">
    <source>
        <dbReference type="SAM" id="Coils"/>
    </source>
</evidence>
<feature type="DNA-binding region" description="H-T-H motif" evidence="6">
    <location>
        <begin position="178"/>
        <end position="197"/>
    </location>
</feature>
<proteinExistence type="inferred from homology"/>
<dbReference type="EMBL" id="JAESWC010000002">
    <property type="protein sequence ID" value="MBL4935701.1"/>
    <property type="molecule type" value="Genomic_DNA"/>
</dbReference>
<evidence type="ECO:0000256" key="4">
    <source>
        <dbReference type="ARBA" id="ARBA00023125"/>
    </source>
</evidence>
<comment type="activity regulation">
    <text evidence="6">Negatively regulated by the anti-sigma-I factor RsgI.</text>
</comment>
<evidence type="ECO:0000313" key="10">
    <source>
        <dbReference type="Proteomes" id="UP000632377"/>
    </source>
</evidence>
<keyword evidence="4 6" id="KW-0238">DNA-binding</keyword>
<keyword evidence="5 6" id="KW-0804">Transcription</keyword>
<comment type="subcellular location">
    <subcellularLocation>
        <location evidence="6">Cytoplasm</location>
    </subcellularLocation>
</comment>
<keyword evidence="3 6" id="KW-0731">Sigma factor</keyword>
<keyword evidence="7" id="KW-0175">Coiled coil</keyword>
<evidence type="ECO:0000259" key="8">
    <source>
        <dbReference type="Pfam" id="PF04542"/>
    </source>
</evidence>
<comment type="similarity">
    <text evidence="6">Belongs to the sigma-70 factor family. SigI subfamily.</text>
</comment>
<dbReference type="InterPro" id="IPR013325">
    <property type="entry name" value="RNA_pol_sigma_r2"/>
</dbReference>
<dbReference type="InterPro" id="IPR014284">
    <property type="entry name" value="RNA_pol_sigma-70_dom"/>
</dbReference>